<dbReference type="InterPro" id="IPR019826">
    <property type="entry name" value="Carboxylesterase_B_AS"/>
</dbReference>
<dbReference type="Gene3D" id="3.40.50.1820">
    <property type="entry name" value="alpha/beta hydrolase"/>
    <property type="match status" value="1"/>
</dbReference>
<gene>
    <name evidence="4" type="ORF">JYA64_02255</name>
</gene>
<proteinExistence type="predicted"/>
<dbReference type="RefSeq" id="WP_188404277.1">
    <property type="nucleotide sequence ID" value="NZ_BMCE01000004.1"/>
</dbReference>
<evidence type="ECO:0000256" key="1">
    <source>
        <dbReference type="ARBA" id="ARBA00022801"/>
    </source>
</evidence>
<evidence type="ECO:0000256" key="2">
    <source>
        <dbReference type="SAM" id="MobiDB-lite"/>
    </source>
</evidence>
<protein>
    <submittedName>
        <fullName evidence="4">Alpha/beta hydrolase</fullName>
    </submittedName>
</protein>
<sequence>MLDPSAESYLQSLTGGSPLNTMSPEEARRVAKEDFTKNAGKPAAVNSVEESIIQSELGRIDLRIITPLGDAPFPVVIFYHGGGWVLGDLDDYEVLMKSLAAASNSIVVGVGYGLSPENKFPKAVEESYAALNWVHENIKDFGGDPERIALVGDSAGGNLATVSCMLSKQRGGPHITYQILIYPTTDLSLRSSSWDRLSEGYFLGKEDMIWFRDQYLSSKEDVEDPRASPLLSDDLSGLPPALVITAEYDPLKDEGEAYAQKMKSFGVDVDSVCYKGMIHTFVSKAKLFEQAQEVIDLMGNMLKRHFQTEEKE</sequence>
<dbReference type="GO" id="GO:0016787">
    <property type="term" value="F:hydrolase activity"/>
    <property type="evidence" value="ECO:0007669"/>
    <property type="project" value="UniProtKB-KW"/>
</dbReference>
<evidence type="ECO:0000313" key="4">
    <source>
        <dbReference type="EMBL" id="MBN3544112.1"/>
    </source>
</evidence>
<dbReference type="InterPro" id="IPR050300">
    <property type="entry name" value="GDXG_lipolytic_enzyme"/>
</dbReference>
<organism evidence="4 5">
    <name type="scientific">Fictibacillus barbaricus</name>
    <dbReference type="NCBI Taxonomy" id="182136"/>
    <lineage>
        <taxon>Bacteria</taxon>
        <taxon>Bacillati</taxon>
        <taxon>Bacillota</taxon>
        <taxon>Bacilli</taxon>
        <taxon>Bacillales</taxon>
        <taxon>Fictibacillaceae</taxon>
        <taxon>Fictibacillus</taxon>
    </lineage>
</organism>
<feature type="region of interest" description="Disordered" evidence="2">
    <location>
        <begin position="1"/>
        <end position="23"/>
    </location>
</feature>
<keyword evidence="5" id="KW-1185">Reference proteome</keyword>
<dbReference type="EMBL" id="JAFHKS010000040">
    <property type="protein sequence ID" value="MBN3544112.1"/>
    <property type="molecule type" value="Genomic_DNA"/>
</dbReference>
<reference evidence="4 5" key="1">
    <citation type="submission" date="2021-01" db="EMBL/GenBank/DDBJ databases">
        <title>Genome Sequencing of Type Strains.</title>
        <authorList>
            <person name="Lemaire J.F."/>
            <person name="Inderbitzin P."/>
            <person name="Collins S.B."/>
            <person name="Wespe N."/>
            <person name="Knight-Connoni V."/>
        </authorList>
    </citation>
    <scope>NUCLEOTIDE SEQUENCE [LARGE SCALE GENOMIC DNA]</scope>
    <source>
        <strain evidence="4 5">DSM 14730</strain>
    </source>
</reference>
<accession>A0ABS2ZA47</accession>
<dbReference type="Pfam" id="PF07859">
    <property type="entry name" value="Abhydrolase_3"/>
    <property type="match status" value="1"/>
</dbReference>
<dbReference type="Proteomes" id="UP001319060">
    <property type="component" value="Unassembled WGS sequence"/>
</dbReference>
<evidence type="ECO:0000259" key="3">
    <source>
        <dbReference type="Pfam" id="PF07859"/>
    </source>
</evidence>
<name>A0ABS2ZA47_9BACL</name>
<dbReference type="InterPro" id="IPR029058">
    <property type="entry name" value="AB_hydrolase_fold"/>
</dbReference>
<dbReference type="PANTHER" id="PTHR48081:SF8">
    <property type="entry name" value="ALPHA_BETA HYDROLASE FOLD-3 DOMAIN-CONTAINING PROTEIN-RELATED"/>
    <property type="match status" value="1"/>
</dbReference>
<dbReference type="SUPFAM" id="SSF53474">
    <property type="entry name" value="alpha/beta-Hydrolases"/>
    <property type="match status" value="1"/>
</dbReference>
<dbReference type="InterPro" id="IPR013094">
    <property type="entry name" value="AB_hydrolase_3"/>
</dbReference>
<dbReference type="PROSITE" id="PS00122">
    <property type="entry name" value="CARBOXYLESTERASE_B_1"/>
    <property type="match status" value="1"/>
</dbReference>
<comment type="caution">
    <text evidence="4">The sequence shown here is derived from an EMBL/GenBank/DDBJ whole genome shotgun (WGS) entry which is preliminary data.</text>
</comment>
<dbReference type="PANTHER" id="PTHR48081">
    <property type="entry name" value="AB HYDROLASE SUPERFAMILY PROTEIN C4A8.06C"/>
    <property type="match status" value="1"/>
</dbReference>
<feature type="compositionally biased region" description="Polar residues" evidence="2">
    <location>
        <begin position="8"/>
        <end position="23"/>
    </location>
</feature>
<feature type="domain" description="Alpha/beta hydrolase fold-3" evidence="3">
    <location>
        <begin position="76"/>
        <end position="282"/>
    </location>
</feature>
<evidence type="ECO:0000313" key="5">
    <source>
        <dbReference type="Proteomes" id="UP001319060"/>
    </source>
</evidence>
<keyword evidence="1 4" id="KW-0378">Hydrolase</keyword>